<dbReference type="Proteomes" id="UP000314294">
    <property type="component" value="Unassembled WGS sequence"/>
</dbReference>
<dbReference type="EMBL" id="SRLO01002020">
    <property type="protein sequence ID" value="TNN34196.1"/>
    <property type="molecule type" value="Genomic_DNA"/>
</dbReference>
<gene>
    <name evidence="1" type="ORF">EYF80_055640</name>
</gene>
<proteinExistence type="predicted"/>
<evidence type="ECO:0000313" key="2">
    <source>
        <dbReference type="Proteomes" id="UP000314294"/>
    </source>
</evidence>
<accession>A0A4Z2EZ00</accession>
<name>A0A4Z2EZ00_9TELE</name>
<protein>
    <submittedName>
        <fullName evidence="1">Uncharacterized protein</fullName>
    </submittedName>
</protein>
<evidence type="ECO:0000313" key="1">
    <source>
        <dbReference type="EMBL" id="TNN34196.1"/>
    </source>
</evidence>
<keyword evidence="2" id="KW-1185">Reference proteome</keyword>
<comment type="caution">
    <text evidence="1">The sequence shown here is derived from an EMBL/GenBank/DDBJ whole genome shotgun (WGS) entry which is preliminary data.</text>
</comment>
<organism evidence="1 2">
    <name type="scientific">Liparis tanakae</name>
    <name type="common">Tanaka's snailfish</name>
    <dbReference type="NCBI Taxonomy" id="230148"/>
    <lineage>
        <taxon>Eukaryota</taxon>
        <taxon>Metazoa</taxon>
        <taxon>Chordata</taxon>
        <taxon>Craniata</taxon>
        <taxon>Vertebrata</taxon>
        <taxon>Euteleostomi</taxon>
        <taxon>Actinopterygii</taxon>
        <taxon>Neopterygii</taxon>
        <taxon>Teleostei</taxon>
        <taxon>Neoteleostei</taxon>
        <taxon>Acanthomorphata</taxon>
        <taxon>Eupercaria</taxon>
        <taxon>Perciformes</taxon>
        <taxon>Cottioidei</taxon>
        <taxon>Cottales</taxon>
        <taxon>Liparidae</taxon>
        <taxon>Liparis</taxon>
    </lineage>
</organism>
<reference evidence="1 2" key="1">
    <citation type="submission" date="2019-03" db="EMBL/GenBank/DDBJ databases">
        <title>First draft genome of Liparis tanakae, snailfish: a comprehensive survey of snailfish specific genes.</title>
        <authorList>
            <person name="Kim W."/>
            <person name="Song I."/>
            <person name="Jeong J.-H."/>
            <person name="Kim D."/>
            <person name="Kim S."/>
            <person name="Ryu S."/>
            <person name="Song J.Y."/>
            <person name="Lee S.K."/>
        </authorList>
    </citation>
    <scope>NUCLEOTIDE SEQUENCE [LARGE SCALE GENOMIC DNA]</scope>
    <source>
        <tissue evidence="1">Muscle</tissue>
    </source>
</reference>
<sequence length="88" mass="9552">MGRNSITEGGLQAGRGRWFKTITANRKGSELSQTHANIMRTSAWMSGQTWDVGRGYTPHQKEPSELFGVSLRFTGDDNTPSHGGVTAA</sequence>
<dbReference type="AlphaFoldDB" id="A0A4Z2EZ00"/>